<gene>
    <name evidence="3" type="ORF">QU605_14540</name>
</gene>
<feature type="chain" id="PRO_5047374034" description="Lipocalin-like domain-containing protein" evidence="2">
    <location>
        <begin position="25"/>
        <end position="484"/>
    </location>
</feature>
<dbReference type="EMBL" id="JAUDUY010000013">
    <property type="protein sequence ID" value="MDM9632693.1"/>
    <property type="molecule type" value="Genomic_DNA"/>
</dbReference>
<accession>A0ABT7WIH9</accession>
<dbReference type="RefSeq" id="WP_289726056.1">
    <property type="nucleotide sequence ID" value="NZ_JAUDUY010000013.1"/>
</dbReference>
<evidence type="ECO:0000313" key="4">
    <source>
        <dbReference type="Proteomes" id="UP001174839"/>
    </source>
</evidence>
<feature type="signal peptide" evidence="2">
    <location>
        <begin position="1"/>
        <end position="24"/>
    </location>
</feature>
<reference evidence="3" key="1">
    <citation type="submission" date="2023-06" db="EMBL/GenBank/DDBJ databases">
        <title>Robiginitalea aurantiacus sp. nov. and Algoriphagus sediminis sp. nov., isolated from coastal sediment.</title>
        <authorList>
            <person name="Zhou Z.Y."/>
            <person name="An J."/>
            <person name="Jia Y.W."/>
            <person name="Du Z.J."/>
        </authorList>
    </citation>
    <scope>NUCLEOTIDE SEQUENCE</scope>
    <source>
        <strain evidence="3">M39</strain>
    </source>
</reference>
<protein>
    <recommendedName>
        <fullName evidence="5">Lipocalin-like domain-containing protein</fullName>
    </recommendedName>
</protein>
<proteinExistence type="predicted"/>
<feature type="region of interest" description="Disordered" evidence="1">
    <location>
        <begin position="356"/>
        <end position="377"/>
    </location>
</feature>
<organism evidence="3 4">
    <name type="scientific">Robiginitalea aurantiaca</name>
    <dbReference type="NCBI Taxonomy" id="3056915"/>
    <lineage>
        <taxon>Bacteria</taxon>
        <taxon>Pseudomonadati</taxon>
        <taxon>Bacteroidota</taxon>
        <taxon>Flavobacteriia</taxon>
        <taxon>Flavobacteriales</taxon>
        <taxon>Flavobacteriaceae</taxon>
        <taxon>Robiginitalea</taxon>
    </lineage>
</organism>
<evidence type="ECO:0008006" key="5">
    <source>
        <dbReference type="Google" id="ProtNLM"/>
    </source>
</evidence>
<sequence>MKKNIKPFSLFLLGLALLFFSCREEEFELVEGPREEVLQANSTVATLLQRTATNDGSHDNIIDMASCLSVQLPITVIVNGQEINVDSEDDFDTIEDIFDALEDDDDSLEIEFPITVILKDYTEVLIFDADQLEDLTEDCSGENEPDEDIECADIKYPITASIFNSSNEVLDVITFTNDSDLYRFLDGLEDDDIVNLDFPITVVLFDGTEVLAADLDALERILDDASDDCDEDDDNDYDDDDCDSCTTDQLSEVLVGCPDWRVDRLERDDQNLEELYESYLFGFSEDGTLEVFSSTGTLEGTWEAEGSANEITLSINIPDLNDFNASWRVHEIEQEGDAREIDLRIGEDRLEFESICTSDSSGDDSAGDTTDGNGTMDLNSYLTEGSWSVSTYLDNGLDETSDFSAYTFVFEENGVVTADNGSTITGAWAIQESGDKLVLDFGTALPLDEFNDDWDVFLASDTRIELNDTSGGDGMTDTLILTKQ</sequence>
<dbReference type="Proteomes" id="UP001174839">
    <property type="component" value="Unassembled WGS sequence"/>
</dbReference>
<dbReference type="PROSITE" id="PS51257">
    <property type="entry name" value="PROKAR_LIPOPROTEIN"/>
    <property type="match status" value="1"/>
</dbReference>
<keyword evidence="2" id="KW-0732">Signal</keyword>
<keyword evidence="4" id="KW-1185">Reference proteome</keyword>
<evidence type="ECO:0000313" key="3">
    <source>
        <dbReference type="EMBL" id="MDM9632693.1"/>
    </source>
</evidence>
<evidence type="ECO:0000256" key="2">
    <source>
        <dbReference type="SAM" id="SignalP"/>
    </source>
</evidence>
<evidence type="ECO:0000256" key="1">
    <source>
        <dbReference type="SAM" id="MobiDB-lite"/>
    </source>
</evidence>
<name>A0ABT7WIH9_9FLAO</name>
<comment type="caution">
    <text evidence="3">The sequence shown here is derived from an EMBL/GenBank/DDBJ whole genome shotgun (WGS) entry which is preliminary data.</text>
</comment>